<dbReference type="PANTHER" id="PTHR13939:SF0">
    <property type="entry name" value="NMN AMIDOHYDROLASE-LIKE PROTEIN YFAY"/>
    <property type="match status" value="1"/>
</dbReference>
<dbReference type="SUPFAM" id="SSF53218">
    <property type="entry name" value="Molybdenum cofactor biosynthesis proteins"/>
    <property type="match status" value="1"/>
</dbReference>
<dbReference type="PATRIC" id="fig|1121865.3.peg.1923"/>
<evidence type="ECO:0000313" key="4">
    <source>
        <dbReference type="Proteomes" id="UP000014113"/>
    </source>
</evidence>
<evidence type="ECO:0000256" key="1">
    <source>
        <dbReference type="HAMAP-Rule" id="MF_00226"/>
    </source>
</evidence>
<proteinExistence type="inferred from homology"/>
<dbReference type="EMBL" id="ASWJ01000011">
    <property type="protein sequence ID" value="EOW79967.1"/>
    <property type="molecule type" value="Genomic_DNA"/>
</dbReference>
<keyword evidence="4" id="KW-1185">Reference proteome</keyword>
<dbReference type="AlphaFoldDB" id="S0KDU0"/>
<dbReference type="InterPro" id="IPR001453">
    <property type="entry name" value="MoaB/Mog_dom"/>
</dbReference>
<dbReference type="Proteomes" id="UP000014113">
    <property type="component" value="Unassembled WGS sequence"/>
</dbReference>
<dbReference type="Pfam" id="PF00994">
    <property type="entry name" value="MoCF_biosynth"/>
    <property type="match status" value="1"/>
</dbReference>
<gene>
    <name evidence="1" type="primary">cinA</name>
    <name evidence="3" type="ORF">I568_02318</name>
</gene>
<dbReference type="Gene3D" id="3.30.70.2860">
    <property type="match status" value="1"/>
</dbReference>
<dbReference type="OrthoDB" id="9801454at2"/>
<comment type="similarity">
    <text evidence="1">Belongs to the CinA family.</text>
</comment>
<dbReference type="NCBIfam" id="TIGR00200">
    <property type="entry name" value="cinA_nterm"/>
    <property type="match status" value="1"/>
</dbReference>
<feature type="domain" description="MoaB/Mog" evidence="2">
    <location>
        <begin position="4"/>
        <end position="172"/>
    </location>
</feature>
<dbReference type="RefSeq" id="WP_016184083.1">
    <property type="nucleotide sequence ID" value="NZ_JXKI01000012.1"/>
</dbReference>
<dbReference type="PIRSF" id="PIRSF006728">
    <property type="entry name" value="CinA"/>
    <property type="match status" value="1"/>
</dbReference>
<dbReference type="InterPro" id="IPR050101">
    <property type="entry name" value="CinA"/>
</dbReference>
<dbReference type="NCBIfam" id="TIGR00199">
    <property type="entry name" value="PncC_domain"/>
    <property type="match status" value="1"/>
</dbReference>
<dbReference type="Pfam" id="PF02464">
    <property type="entry name" value="CinA"/>
    <property type="match status" value="1"/>
</dbReference>
<reference evidence="3 4" key="1">
    <citation type="submission" date="2013-03" db="EMBL/GenBank/DDBJ databases">
        <title>The Genome Sequence of Enterococcus columbae ATCC_51263 (PacBio/Illumina hybrid assembly).</title>
        <authorList>
            <consortium name="The Broad Institute Genomics Platform"/>
            <consortium name="The Broad Institute Genome Sequencing Center for Infectious Disease"/>
            <person name="Earl A."/>
            <person name="Russ C."/>
            <person name="Gilmore M."/>
            <person name="Surin D."/>
            <person name="Walker B."/>
            <person name="Young S."/>
            <person name="Zeng Q."/>
            <person name="Gargeya S."/>
            <person name="Fitzgerald M."/>
            <person name="Haas B."/>
            <person name="Abouelleil A."/>
            <person name="Allen A.W."/>
            <person name="Alvarado L."/>
            <person name="Arachchi H.M."/>
            <person name="Berlin A.M."/>
            <person name="Chapman S.B."/>
            <person name="Gainer-Dewar J."/>
            <person name="Goldberg J."/>
            <person name="Griggs A."/>
            <person name="Gujja S."/>
            <person name="Hansen M."/>
            <person name="Howarth C."/>
            <person name="Imamovic A."/>
            <person name="Ireland A."/>
            <person name="Larimer J."/>
            <person name="McCowan C."/>
            <person name="Murphy C."/>
            <person name="Pearson M."/>
            <person name="Poon T.W."/>
            <person name="Priest M."/>
            <person name="Roberts A."/>
            <person name="Saif S."/>
            <person name="Shea T."/>
            <person name="Sisk P."/>
            <person name="Sykes S."/>
            <person name="Wortman J."/>
            <person name="Nusbaum C."/>
            <person name="Birren B."/>
        </authorList>
    </citation>
    <scope>NUCLEOTIDE SEQUENCE [LARGE SCALE GENOMIC DNA]</scope>
    <source>
        <strain evidence="3 4">ATCC 51263</strain>
    </source>
</reference>
<dbReference type="SUPFAM" id="SSF142433">
    <property type="entry name" value="CinA-like"/>
    <property type="match status" value="1"/>
</dbReference>
<dbReference type="Pfam" id="PF18146">
    <property type="entry name" value="CinA_KH"/>
    <property type="match status" value="1"/>
</dbReference>
<name>S0KDU0_9ENTE</name>
<dbReference type="InterPro" id="IPR036653">
    <property type="entry name" value="CinA-like_C"/>
</dbReference>
<dbReference type="HAMAP" id="MF_00226_B">
    <property type="entry name" value="CinA_B"/>
    <property type="match status" value="1"/>
</dbReference>
<dbReference type="NCBIfam" id="NF001813">
    <property type="entry name" value="PRK00549.1"/>
    <property type="match status" value="1"/>
</dbReference>
<dbReference type="eggNOG" id="COG1546">
    <property type="taxonomic scope" value="Bacteria"/>
</dbReference>
<dbReference type="SMART" id="SM00852">
    <property type="entry name" value="MoCF_biosynth"/>
    <property type="match status" value="1"/>
</dbReference>
<dbReference type="Gene3D" id="3.90.950.20">
    <property type="entry name" value="CinA-like"/>
    <property type="match status" value="1"/>
</dbReference>
<dbReference type="STRING" id="1121865.OMW_01977"/>
<dbReference type="InterPro" id="IPR008136">
    <property type="entry name" value="CinA_C"/>
</dbReference>
<dbReference type="InterPro" id="IPR036425">
    <property type="entry name" value="MoaB/Mog-like_dom_sf"/>
</dbReference>
<dbReference type="NCBIfam" id="TIGR00177">
    <property type="entry name" value="molyb_syn"/>
    <property type="match status" value="1"/>
</dbReference>
<dbReference type="PANTHER" id="PTHR13939">
    <property type="entry name" value="NICOTINAMIDE-NUCLEOTIDE AMIDOHYDROLASE PNCC"/>
    <property type="match status" value="1"/>
</dbReference>
<organism evidence="3 4">
    <name type="scientific">Enterococcus columbae DSM 7374 = ATCC 51263</name>
    <dbReference type="NCBI Taxonomy" id="1121865"/>
    <lineage>
        <taxon>Bacteria</taxon>
        <taxon>Bacillati</taxon>
        <taxon>Bacillota</taxon>
        <taxon>Bacilli</taxon>
        <taxon>Lactobacillales</taxon>
        <taxon>Enterococcaceae</taxon>
        <taxon>Enterococcus</taxon>
    </lineage>
</organism>
<dbReference type="InterPro" id="IPR041424">
    <property type="entry name" value="CinA_KH"/>
</dbReference>
<dbReference type="CDD" id="cd00885">
    <property type="entry name" value="cinA"/>
    <property type="match status" value="1"/>
</dbReference>
<comment type="caution">
    <text evidence="3">The sequence shown here is derived from an EMBL/GenBank/DDBJ whole genome shotgun (WGS) entry which is preliminary data.</text>
</comment>
<protein>
    <recommendedName>
        <fullName evidence="1">Putative competence-damage inducible protein</fullName>
    </recommendedName>
</protein>
<accession>S0KDU0</accession>
<dbReference type="InterPro" id="IPR008135">
    <property type="entry name" value="Competence-induced_CinA"/>
</dbReference>
<dbReference type="eggNOG" id="COG1058">
    <property type="taxonomic scope" value="Bacteria"/>
</dbReference>
<dbReference type="Gene3D" id="3.40.980.10">
    <property type="entry name" value="MoaB/Mog-like domain"/>
    <property type="match status" value="1"/>
</dbReference>
<sequence length="420" mass="45839">MNAEIIAVGTEILIGQIVNSNATYLSEQLAQQGINVYYHTAVGDNVKRLTDVLTTAKQRSDLIVLCGGLGPTPDDLTKQTVAEFVHQELVYDTQGYQRLMDYFANSKRPMTENNLLQALVFKDGEGIQNPNGLAVGIYYEDKVSHTHYLLLPGPPRELKAMFAQGVIPLLQRFNDENEQFISRVLRFYGIGESRLVTELSDLIEQQTNPTIAPYAKTNEVTLRLTVKTKDEASGNHLLDELEARIMARVGSYFYGYGDDYSLVEATVDTLKQAQVTLAAAESLTTGLFQATLGAIPGASAVFKGGFVTYSPAMKASLLQLDADWLAEVGTVSQACVEMMAQKAKQITQADYAIAFSGVAGPDSLENQPVGTVWLALATPNGTISSCQVFPHGRNEIRQAAVMYGLNMVRQAVLADHSRAK</sequence>
<evidence type="ECO:0000259" key="2">
    <source>
        <dbReference type="SMART" id="SM00852"/>
    </source>
</evidence>
<evidence type="ECO:0000313" key="3">
    <source>
        <dbReference type="EMBL" id="EOW79967.1"/>
    </source>
</evidence>